<accession>A0A519BIR5</accession>
<gene>
    <name evidence="3" type="ORF">EVJ46_02740</name>
</gene>
<dbReference type="InterPro" id="IPR011250">
    <property type="entry name" value="OMP/PagP_B-barrel"/>
</dbReference>
<name>A0A519BIR5_ACIG2</name>
<proteinExistence type="predicted"/>
<feature type="domain" description="Outer membrane protein beta-barrel" evidence="2">
    <location>
        <begin position="14"/>
        <end position="189"/>
    </location>
</feature>
<dbReference type="AlphaFoldDB" id="A0A519BIR5"/>
<evidence type="ECO:0000313" key="4">
    <source>
        <dbReference type="Proteomes" id="UP000316562"/>
    </source>
</evidence>
<dbReference type="Gene3D" id="2.40.160.20">
    <property type="match status" value="1"/>
</dbReference>
<evidence type="ECO:0000259" key="2">
    <source>
        <dbReference type="Pfam" id="PF13505"/>
    </source>
</evidence>
<dbReference type="EMBL" id="SGBC01000001">
    <property type="protein sequence ID" value="RZD17163.1"/>
    <property type="molecule type" value="Genomic_DNA"/>
</dbReference>
<dbReference type="Proteomes" id="UP000316562">
    <property type="component" value="Unassembled WGS sequence"/>
</dbReference>
<protein>
    <recommendedName>
        <fullName evidence="2">Outer membrane protein beta-barrel domain-containing protein</fullName>
    </recommendedName>
</protein>
<keyword evidence="1" id="KW-0732">Signal</keyword>
<sequence>MKNKKFIGFFIFIALIAFIAIKPAKANAYGMNYSRFYLAVNGGLSSTSLGSGLSSKSGGTYNITLGDNYHMNNIVIGGGALLGYADNGSYSGSGYSFNVNSVYYGAFVKGGYDYENFTPFVKVGYIGYSYSTSDNTAIYSINSEGGVLYGVGVKYSFTRNWGVTAQYMGASLSSSYRENNYLIGVDYSF</sequence>
<evidence type="ECO:0000313" key="3">
    <source>
        <dbReference type="EMBL" id="RZD17163.1"/>
    </source>
</evidence>
<evidence type="ECO:0000256" key="1">
    <source>
        <dbReference type="ARBA" id="ARBA00022729"/>
    </source>
</evidence>
<dbReference type="Pfam" id="PF13505">
    <property type="entry name" value="OMP_b-brl"/>
    <property type="match status" value="1"/>
</dbReference>
<dbReference type="InterPro" id="IPR027385">
    <property type="entry name" value="Beta-barrel_OMP"/>
</dbReference>
<reference evidence="3 4" key="1">
    <citation type="journal article" date="2019" name="ISME J.">
        <title>Insights into ecological role of a new deltaproteobacterial order Candidatus Acidulodesulfobacterales by metagenomics and metatranscriptomics.</title>
        <authorList>
            <person name="Tan S."/>
            <person name="Liu J."/>
            <person name="Fang Y."/>
            <person name="Hedlund B.P."/>
            <person name="Lian Z.H."/>
            <person name="Huang L.Y."/>
            <person name="Li J.T."/>
            <person name="Huang L.N."/>
            <person name="Li W.J."/>
            <person name="Jiang H.C."/>
            <person name="Dong H.L."/>
            <person name="Shu W.S."/>
        </authorList>
    </citation>
    <scope>NUCLEOTIDE SEQUENCE [LARGE SCALE GENOMIC DNA]</scope>
    <source>
        <strain evidence="3">AP2</strain>
    </source>
</reference>
<comment type="caution">
    <text evidence="3">The sequence shown here is derived from an EMBL/GenBank/DDBJ whole genome shotgun (WGS) entry which is preliminary data.</text>
</comment>
<dbReference type="SUPFAM" id="SSF56925">
    <property type="entry name" value="OMPA-like"/>
    <property type="match status" value="1"/>
</dbReference>
<organism evidence="3 4">
    <name type="scientific">Acididesulfobacter guangdongensis</name>
    <dbReference type="NCBI Taxonomy" id="2597225"/>
    <lineage>
        <taxon>Bacteria</taxon>
        <taxon>Deltaproteobacteria</taxon>
        <taxon>Candidatus Acidulodesulfobacterales</taxon>
        <taxon>Candidatus Acididesulfobacter</taxon>
    </lineage>
</organism>